<keyword evidence="2" id="KW-1003">Cell membrane</keyword>
<dbReference type="Pfam" id="PF02653">
    <property type="entry name" value="BPD_transp_2"/>
    <property type="match status" value="1"/>
</dbReference>
<dbReference type="InterPro" id="IPR001851">
    <property type="entry name" value="ABC_transp_permease"/>
</dbReference>
<evidence type="ECO:0000256" key="3">
    <source>
        <dbReference type="ARBA" id="ARBA00022692"/>
    </source>
</evidence>
<accession>A0A2K8KGI7</accession>
<dbReference type="GO" id="GO:0022857">
    <property type="term" value="F:transmembrane transporter activity"/>
    <property type="evidence" value="ECO:0007669"/>
    <property type="project" value="InterPro"/>
</dbReference>
<protein>
    <submittedName>
        <fullName evidence="7">Ribose ABC transporter permease</fullName>
    </submittedName>
</protein>
<evidence type="ECO:0000256" key="1">
    <source>
        <dbReference type="ARBA" id="ARBA00004651"/>
    </source>
</evidence>
<evidence type="ECO:0000256" key="5">
    <source>
        <dbReference type="ARBA" id="ARBA00023136"/>
    </source>
</evidence>
<feature type="transmembrane region" description="Helical" evidence="6">
    <location>
        <begin position="413"/>
        <end position="434"/>
    </location>
</feature>
<dbReference type="RefSeq" id="WP_100254357.1">
    <property type="nucleotide sequence ID" value="NZ_CP024870.1"/>
</dbReference>
<feature type="transmembrane region" description="Helical" evidence="6">
    <location>
        <begin position="270"/>
        <end position="289"/>
    </location>
</feature>
<keyword evidence="5 6" id="KW-0472">Membrane</keyword>
<proteinExistence type="predicted"/>
<evidence type="ECO:0000313" key="8">
    <source>
        <dbReference type="Proteomes" id="UP000231179"/>
    </source>
</evidence>
<name>A0A2K8KGI7_9MOLU</name>
<dbReference type="Proteomes" id="UP000231179">
    <property type="component" value="Chromosome"/>
</dbReference>
<feature type="transmembrane region" description="Helical" evidence="6">
    <location>
        <begin position="347"/>
        <end position="369"/>
    </location>
</feature>
<feature type="transmembrane region" description="Helical" evidence="6">
    <location>
        <begin position="547"/>
        <end position="566"/>
    </location>
</feature>
<gene>
    <name evidence="7" type="primary">rbsC</name>
    <name evidence="7" type="ORF">SCLAR_v1c04740</name>
</gene>
<dbReference type="AlphaFoldDB" id="A0A2K8KGI7"/>
<feature type="transmembrane region" description="Helical" evidence="6">
    <location>
        <begin position="523"/>
        <end position="541"/>
    </location>
</feature>
<comment type="subcellular location">
    <subcellularLocation>
        <location evidence="1">Cell membrane</location>
        <topology evidence="1">Multi-pass membrane protein</topology>
    </subcellularLocation>
</comment>
<dbReference type="EMBL" id="CP024870">
    <property type="protein sequence ID" value="ATX70795.1"/>
    <property type="molecule type" value="Genomic_DNA"/>
</dbReference>
<sequence length="584" mass="65768">MKLNNFNSYERLISILDNKFLNEKNYINEYFEKKNENLFNKVFFLSSMREKEIEAIEKKILSLNLKISKIKEEYDFQLEDLVIDKKQYDYLINNELPVKAKKFQEAIKKLEIKKTRKITKWDNLINKKRVSEKEKIKKINSLSEKTQQKNLLKFEKLKLSLNKKQNEIGVLDENEYNKFLDKLNKSKYSRKIVELNQNRQEQQIGPVSYEKQLIQNEISQNQLVESINKNYKPKAFVKENRKLSQGFVTSFSNKKRIIHQVGFGLDQAKLIIIIMLIAIVVGILQPVFFSTRNWKLIFLQNADLACLAIGVTIIILTGGIDLSIGSTLAFASALVAKMIVDGYELSLVIIALVAFCALGGLISGVLVSLLKLQPFIVTLVMMLVWRGATYVLLNNKVVPVQNDALAKIASLEILSIPLPIILVFALVLVTFVLLKFTVYGRAVYAVGANYKASELSGIKAKFILASVYVTASLCFALGSLLYISQNRVATPTTGNAWELDAIACVVLGGTALSGGKGGVLQTLIGWFVMSVLKNALVIVGLDTNVQSIVKGLVILIAIISQSNYGLIRYLNKKFKNVQCKILTW</sequence>
<feature type="transmembrane region" description="Helical" evidence="6">
    <location>
        <begin position="462"/>
        <end position="483"/>
    </location>
</feature>
<evidence type="ECO:0000256" key="6">
    <source>
        <dbReference type="SAM" id="Phobius"/>
    </source>
</evidence>
<dbReference type="PANTHER" id="PTHR32196">
    <property type="entry name" value="ABC TRANSPORTER PERMEASE PROTEIN YPHD-RELATED-RELATED"/>
    <property type="match status" value="1"/>
</dbReference>
<keyword evidence="8" id="KW-1185">Reference proteome</keyword>
<reference evidence="7 8" key="1">
    <citation type="submission" date="2017-11" db="EMBL/GenBank/DDBJ databases">
        <title>Complete genome sequence of Spiroplasma clarkii CN-5 (DSM 19994).</title>
        <authorList>
            <person name="Tsai Y.-M."/>
            <person name="Chang A."/>
            <person name="Lo W.-S."/>
            <person name="Kuo C.-H."/>
        </authorList>
    </citation>
    <scope>NUCLEOTIDE SEQUENCE [LARGE SCALE GENOMIC DNA]</scope>
    <source>
        <strain evidence="7 8">CN-5</strain>
    </source>
</reference>
<keyword evidence="4 6" id="KW-1133">Transmembrane helix</keyword>
<dbReference type="GO" id="GO:0005886">
    <property type="term" value="C:plasma membrane"/>
    <property type="evidence" value="ECO:0007669"/>
    <property type="project" value="UniProtKB-SubCell"/>
</dbReference>
<dbReference type="PANTHER" id="PTHR32196:SF72">
    <property type="entry name" value="RIBOSE IMPORT PERMEASE PROTEIN RBSC"/>
    <property type="match status" value="1"/>
</dbReference>
<evidence type="ECO:0000256" key="2">
    <source>
        <dbReference type="ARBA" id="ARBA00022475"/>
    </source>
</evidence>
<evidence type="ECO:0000256" key="4">
    <source>
        <dbReference type="ARBA" id="ARBA00022989"/>
    </source>
</evidence>
<evidence type="ECO:0000313" key="7">
    <source>
        <dbReference type="EMBL" id="ATX70795.1"/>
    </source>
</evidence>
<keyword evidence="3 6" id="KW-0812">Transmembrane</keyword>
<feature type="transmembrane region" description="Helical" evidence="6">
    <location>
        <begin position="375"/>
        <end position="393"/>
    </location>
</feature>
<feature type="transmembrane region" description="Helical" evidence="6">
    <location>
        <begin position="296"/>
        <end position="316"/>
    </location>
</feature>
<dbReference type="CDD" id="cd06579">
    <property type="entry name" value="TM_PBP1_transp_AraH_like"/>
    <property type="match status" value="1"/>
</dbReference>
<organism evidence="7 8">
    <name type="scientific">Spiroplasma clarkii</name>
    <dbReference type="NCBI Taxonomy" id="2139"/>
    <lineage>
        <taxon>Bacteria</taxon>
        <taxon>Bacillati</taxon>
        <taxon>Mycoplasmatota</taxon>
        <taxon>Mollicutes</taxon>
        <taxon>Entomoplasmatales</taxon>
        <taxon>Spiroplasmataceae</taxon>
        <taxon>Spiroplasma</taxon>
    </lineage>
</organism>